<proteinExistence type="predicted"/>
<evidence type="ECO:0000259" key="1">
    <source>
        <dbReference type="Pfam" id="PF00078"/>
    </source>
</evidence>
<dbReference type="AlphaFoldDB" id="A0A5D3BEA5"/>
<dbReference type="InterPro" id="IPR043128">
    <property type="entry name" value="Rev_trsase/Diguanyl_cyclase"/>
</dbReference>
<reference evidence="2 3" key="1">
    <citation type="submission" date="2019-08" db="EMBL/GenBank/DDBJ databases">
        <title>Draft genome sequences of two oriental melons (Cucumis melo L. var makuwa).</title>
        <authorList>
            <person name="Kwon S.-Y."/>
        </authorList>
    </citation>
    <scope>NUCLEOTIDE SEQUENCE [LARGE SCALE GENOMIC DNA]</scope>
    <source>
        <strain evidence="3">cv. Chang Bougi</strain>
        <tissue evidence="2">Leaf</tissue>
    </source>
</reference>
<dbReference type="GO" id="GO:0004601">
    <property type="term" value="F:peroxidase activity"/>
    <property type="evidence" value="ECO:0007669"/>
    <property type="project" value="UniProtKB-KW"/>
</dbReference>
<dbReference type="Gene3D" id="3.10.10.10">
    <property type="entry name" value="HIV Type 1 Reverse Transcriptase, subunit A, domain 1"/>
    <property type="match status" value="1"/>
</dbReference>
<dbReference type="Gene3D" id="3.30.70.270">
    <property type="match status" value="1"/>
</dbReference>
<gene>
    <name evidence="2" type="ORF">E5676_scaffold194G001590</name>
</gene>
<name>A0A5D3BEA5_CUCMM</name>
<sequence>MVGEWKMTDRFLPLELGGIDVILEMEWLDSLGVTKVDWRNLVMTFQHEGRKVVIKGDPSLTKTRVRLKIMIKTWEANDQGFLVECHAMEGGLTGEEMYDEEKEEMERLVDEILSLGIIHPSTSPYSSPVLQVKKKDGSWRFCVDYRALNNVTIPDKFLIIVIEELFDELNGANMFSKIDLKAGYHQIRMHPEDVEKIAFCMHEGHYELLVMPFELTNAPSTFQALIYMRLFVLVFFDDILQGIRGTSAAIRSGARNSEGEPIICKFRQVQFC</sequence>
<keyword evidence="2" id="KW-0575">Peroxidase</keyword>
<dbReference type="InterPro" id="IPR000477">
    <property type="entry name" value="RT_dom"/>
</dbReference>
<dbReference type="Proteomes" id="UP000321947">
    <property type="component" value="Unassembled WGS sequence"/>
</dbReference>
<evidence type="ECO:0000313" key="2">
    <source>
        <dbReference type="EMBL" id="TYJ97349.1"/>
    </source>
</evidence>
<dbReference type="PANTHER" id="PTHR24559:SF444">
    <property type="entry name" value="REVERSE TRANSCRIPTASE DOMAIN-CONTAINING PROTEIN"/>
    <property type="match status" value="1"/>
</dbReference>
<organism evidence="2 3">
    <name type="scientific">Cucumis melo var. makuwa</name>
    <name type="common">Oriental melon</name>
    <dbReference type="NCBI Taxonomy" id="1194695"/>
    <lineage>
        <taxon>Eukaryota</taxon>
        <taxon>Viridiplantae</taxon>
        <taxon>Streptophyta</taxon>
        <taxon>Embryophyta</taxon>
        <taxon>Tracheophyta</taxon>
        <taxon>Spermatophyta</taxon>
        <taxon>Magnoliopsida</taxon>
        <taxon>eudicotyledons</taxon>
        <taxon>Gunneridae</taxon>
        <taxon>Pentapetalae</taxon>
        <taxon>rosids</taxon>
        <taxon>fabids</taxon>
        <taxon>Cucurbitales</taxon>
        <taxon>Cucurbitaceae</taxon>
        <taxon>Benincaseae</taxon>
        <taxon>Cucumis</taxon>
    </lineage>
</organism>
<dbReference type="CDD" id="cd01647">
    <property type="entry name" value="RT_LTR"/>
    <property type="match status" value="1"/>
</dbReference>
<accession>A0A5D3BEA5</accession>
<dbReference type="PANTHER" id="PTHR24559">
    <property type="entry name" value="TRANSPOSON TY3-I GAG-POL POLYPROTEIN"/>
    <property type="match status" value="1"/>
</dbReference>
<dbReference type="EMBL" id="SSTD01018933">
    <property type="protein sequence ID" value="TYJ97349.1"/>
    <property type="molecule type" value="Genomic_DNA"/>
</dbReference>
<dbReference type="InterPro" id="IPR053134">
    <property type="entry name" value="RNA-dir_DNA_polymerase"/>
</dbReference>
<feature type="domain" description="Reverse transcriptase" evidence="1">
    <location>
        <begin position="132"/>
        <end position="248"/>
    </location>
</feature>
<dbReference type="Pfam" id="PF00078">
    <property type="entry name" value="RVT_1"/>
    <property type="match status" value="1"/>
</dbReference>
<keyword evidence="2" id="KW-0560">Oxidoreductase</keyword>
<protein>
    <submittedName>
        <fullName evidence="2">Peroxidase 64</fullName>
    </submittedName>
</protein>
<dbReference type="InterPro" id="IPR043502">
    <property type="entry name" value="DNA/RNA_pol_sf"/>
</dbReference>
<evidence type="ECO:0000313" key="3">
    <source>
        <dbReference type="Proteomes" id="UP000321947"/>
    </source>
</evidence>
<comment type="caution">
    <text evidence="2">The sequence shown here is derived from an EMBL/GenBank/DDBJ whole genome shotgun (WGS) entry which is preliminary data.</text>
</comment>
<dbReference type="SUPFAM" id="SSF56672">
    <property type="entry name" value="DNA/RNA polymerases"/>
    <property type="match status" value="1"/>
</dbReference>